<protein>
    <submittedName>
        <fullName evidence="1">Uncharacterized protein</fullName>
    </submittedName>
</protein>
<organism evidence="1 2">
    <name type="scientific">Streptomyces chumphonensis</name>
    <dbReference type="NCBI Taxonomy" id="1214925"/>
    <lineage>
        <taxon>Bacteria</taxon>
        <taxon>Bacillati</taxon>
        <taxon>Actinomycetota</taxon>
        <taxon>Actinomycetes</taxon>
        <taxon>Kitasatosporales</taxon>
        <taxon>Streptomycetaceae</taxon>
        <taxon>Streptomyces</taxon>
    </lineage>
</organism>
<evidence type="ECO:0000313" key="2">
    <source>
        <dbReference type="Proteomes" id="UP000632289"/>
    </source>
</evidence>
<comment type="caution">
    <text evidence="1">The sequence shown here is derived from an EMBL/GenBank/DDBJ whole genome shotgun (WGS) entry which is preliminary data.</text>
</comment>
<dbReference type="AlphaFoldDB" id="A0A927F5P1"/>
<accession>A0A927F5P1</accession>
<dbReference type="Proteomes" id="UP000632289">
    <property type="component" value="Unassembled WGS sequence"/>
</dbReference>
<sequence length="73" mass="8343">MAWFRRRPDFYFEEVTGDGVIWPAGTDEKGRVYIDVEEDVEVLIDGVVIGGEIWDAYVGGDGRLRLTEYEGQE</sequence>
<evidence type="ECO:0000313" key="1">
    <source>
        <dbReference type="EMBL" id="MBD3934837.1"/>
    </source>
</evidence>
<dbReference type="RefSeq" id="WP_191212136.1">
    <property type="nucleotide sequence ID" value="NZ_BAABKL010000005.1"/>
</dbReference>
<keyword evidence="2" id="KW-1185">Reference proteome</keyword>
<name>A0A927F5P1_9ACTN</name>
<dbReference type="EMBL" id="JACXYU010000021">
    <property type="protein sequence ID" value="MBD3934837.1"/>
    <property type="molecule type" value="Genomic_DNA"/>
</dbReference>
<proteinExistence type="predicted"/>
<reference evidence="1" key="1">
    <citation type="submission" date="2020-09" db="EMBL/GenBank/DDBJ databases">
        <title>Secondary metabolite and genome analysis of marine Streptomyces chumphonensis KK1-2T.</title>
        <authorList>
            <person name="Phongsopitanun W."/>
            <person name="Kanchanasin P."/>
            <person name="Pittayakhajonwut P."/>
            <person name="Suwanborirux K."/>
            <person name="Tanasupawat S."/>
        </authorList>
    </citation>
    <scope>NUCLEOTIDE SEQUENCE</scope>
    <source>
        <strain evidence="1">KK1-2</strain>
    </source>
</reference>
<gene>
    <name evidence="1" type="ORF">IF129_25155</name>
</gene>